<organism evidence="4 5">
    <name type="scientific">Neglectibacter timonensis</name>
    <dbReference type="NCBI Taxonomy" id="1776382"/>
    <lineage>
        <taxon>Bacteria</taxon>
        <taxon>Bacillati</taxon>
        <taxon>Bacillota</taxon>
        <taxon>Clostridia</taxon>
        <taxon>Eubacteriales</taxon>
        <taxon>Oscillospiraceae</taxon>
        <taxon>Neglectibacter</taxon>
    </lineage>
</organism>
<sequence>MKLDRLLGILITLLRQDKITAPVLAEKFEVSRRTINRDIEALCLAGIPLVTEQGRGGGISIAPGYKLEKELLTEEELQAILIGVRGVDSILKQPKGPVLADKLSQRETEEQVLIDLASFYKDSLTEKISLLRDAISRRLAVSFRYYSEKGEELRQAEPCRIAYQWNAWYLIAWCRTKKEFRTFKLARLWDLTLSEEHFVPKPLPAEKADMNSLWEENYRLVAVFDPSVKYRLVEEYGPDSFTLREDGRLSFTRDFTFYGAMLSWISSFGAQVQVLQPESLREDLLRQAKLLLSYYEET</sequence>
<dbReference type="Gene3D" id="1.10.10.10">
    <property type="entry name" value="Winged helix-like DNA-binding domain superfamily/Winged helix DNA-binding domain"/>
    <property type="match status" value="1"/>
</dbReference>
<protein>
    <submittedName>
        <fullName evidence="4">YafY family transcriptional regulator</fullName>
    </submittedName>
</protein>
<dbReference type="Pfam" id="PF08279">
    <property type="entry name" value="HTH_11"/>
    <property type="match status" value="1"/>
</dbReference>
<feature type="domain" description="WYL" evidence="2">
    <location>
        <begin position="128"/>
        <end position="192"/>
    </location>
</feature>
<accession>A0ABT1RZC6</accession>
<dbReference type="PROSITE" id="PS52050">
    <property type="entry name" value="WYL"/>
    <property type="match status" value="1"/>
</dbReference>
<dbReference type="InterPro" id="IPR036388">
    <property type="entry name" value="WH-like_DNA-bd_sf"/>
</dbReference>
<comment type="caution">
    <text evidence="4">The sequence shown here is derived from an EMBL/GenBank/DDBJ whole genome shotgun (WGS) entry which is preliminary data.</text>
</comment>
<name>A0ABT1RZC6_9FIRM</name>
<dbReference type="PIRSF" id="PIRSF016838">
    <property type="entry name" value="PafC"/>
    <property type="match status" value="1"/>
</dbReference>
<dbReference type="InterPro" id="IPR057727">
    <property type="entry name" value="WCX_dom"/>
</dbReference>
<dbReference type="PANTHER" id="PTHR34580:SF1">
    <property type="entry name" value="PROTEIN PAFC"/>
    <property type="match status" value="1"/>
</dbReference>
<evidence type="ECO:0000313" key="5">
    <source>
        <dbReference type="Proteomes" id="UP001524473"/>
    </source>
</evidence>
<gene>
    <name evidence="4" type="ORF">NE695_08870</name>
</gene>
<feature type="domain" description="Helix-turn-helix type 11" evidence="1">
    <location>
        <begin position="5"/>
        <end position="56"/>
    </location>
</feature>
<evidence type="ECO:0000259" key="3">
    <source>
        <dbReference type="Pfam" id="PF25583"/>
    </source>
</evidence>
<evidence type="ECO:0000259" key="2">
    <source>
        <dbReference type="Pfam" id="PF13280"/>
    </source>
</evidence>
<reference evidence="4 5" key="1">
    <citation type="submission" date="2022-06" db="EMBL/GenBank/DDBJ databases">
        <title>Isolation of gut microbiota from human fecal samples.</title>
        <authorList>
            <person name="Pamer E.G."/>
            <person name="Barat B."/>
            <person name="Waligurski E."/>
            <person name="Medina S."/>
            <person name="Paddock L."/>
            <person name="Mostad J."/>
        </authorList>
    </citation>
    <scope>NUCLEOTIDE SEQUENCE [LARGE SCALE GENOMIC DNA]</scope>
    <source>
        <strain evidence="4 5">DFI.9.73</strain>
    </source>
</reference>
<dbReference type="InterPro" id="IPR036390">
    <property type="entry name" value="WH_DNA-bd_sf"/>
</dbReference>
<dbReference type="PANTHER" id="PTHR34580">
    <property type="match status" value="1"/>
</dbReference>
<keyword evidence="5" id="KW-1185">Reference proteome</keyword>
<proteinExistence type="predicted"/>
<dbReference type="GeneID" id="90531478"/>
<evidence type="ECO:0000259" key="1">
    <source>
        <dbReference type="Pfam" id="PF08279"/>
    </source>
</evidence>
<dbReference type="InterPro" id="IPR026881">
    <property type="entry name" value="WYL_dom"/>
</dbReference>
<feature type="domain" description="WCX" evidence="3">
    <location>
        <begin position="217"/>
        <end position="291"/>
    </location>
</feature>
<dbReference type="RefSeq" id="WP_066861299.1">
    <property type="nucleotide sequence ID" value="NZ_CABKVV010000011.1"/>
</dbReference>
<dbReference type="Pfam" id="PF13280">
    <property type="entry name" value="WYL"/>
    <property type="match status" value="1"/>
</dbReference>
<dbReference type="InterPro" id="IPR013196">
    <property type="entry name" value="HTH_11"/>
</dbReference>
<dbReference type="SUPFAM" id="SSF46785">
    <property type="entry name" value="Winged helix' DNA-binding domain"/>
    <property type="match status" value="1"/>
</dbReference>
<dbReference type="InterPro" id="IPR051534">
    <property type="entry name" value="CBASS_pafABC_assoc_protein"/>
</dbReference>
<dbReference type="InterPro" id="IPR028349">
    <property type="entry name" value="PafC-like"/>
</dbReference>
<dbReference type="Proteomes" id="UP001524473">
    <property type="component" value="Unassembled WGS sequence"/>
</dbReference>
<dbReference type="EMBL" id="JANFZH010000017">
    <property type="protein sequence ID" value="MCQ4840026.1"/>
    <property type="molecule type" value="Genomic_DNA"/>
</dbReference>
<evidence type="ECO:0000313" key="4">
    <source>
        <dbReference type="EMBL" id="MCQ4840026.1"/>
    </source>
</evidence>
<dbReference type="Pfam" id="PF25583">
    <property type="entry name" value="WCX"/>
    <property type="match status" value="1"/>
</dbReference>